<gene>
    <name evidence="1" type="ORF">SCOCK_1180002</name>
</gene>
<dbReference type="AlphaFoldDB" id="A0A9W4GQA2"/>
<evidence type="ECO:0000313" key="2">
    <source>
        <dbReference type="Proteomes" id="UP001152519"/>
    </source>
</evidence>
<organism evidence="1 2">
    <name type="scientific">Actinacidiphila cocklensis</name>
    <dbReference type="NCBI Taxonomy" id="887465"/>
    <lineage>
        <taxon>Bacteria</taxon>
        <taxon>Bacillati</taxon>
        <taxon>Actinomycetota</taxon>
        <taxon>Actinomycetes</taxon>
        <taxon>Kitasatosporales</taxon>
        <taxon>Streptomycetaceae</taxon>
        <taxon>Actinacidiphila</taxon>
    </lineage>
</organism>
<proteinExistence type="predicted"/>
<name>A0A9W4GQA2_9ACTN</name>
<evidence type="ECO:0000313" key="1">
    <source>
        <dbReference type="EMBL" id="CAG6391361.1"/>
    </source>
</evidence>
<dbReference type="Proteomes" id="UP001152519">
    <property type="component" value="Unassembled WGS sequence"/>
</dbReference>
<comment type="caution">
    <text evidence="1">The sequence shown here is derived from an EMBL/GenBank/DDBJ whole genome shotgun (WGS) entry which is preliminary data.</text>
</comment>
<accession>A0A9W4GQA2</accession>
<keyword evidence="2" id="KW-1185">Reference proteome</keyword>
<protein>
    <submittedName>
        <fullName evidence="1">Uncharacterized protein</fullName>
    </submittedName>
</protein>
<sequence>MLVSFPFIQQFQHNRWCYQFMEKVCVKSPVVMHCLLCRFTQCLRVNFAHFEPLCLLISSRSSWQLAQVRQP</sequence>
<reference evidence="1" key="1">
    <citation type="submission" date="2021-05" db="EMBL/GenBank/DDBJ databases">
        <authorList>
            <person name="Arsene-Ploetze F."/>
        </authorList>
    </citation>
    <scope>NUCLEOTIDE SEQUENCE</scope>
    <source>
        <strain evidence="1">DSM 42138</strain>
    </source>
</reference>
<dbReference type="EMBL" id="CAJSLV010000022">
    <property type="protein sequence ID" value="CAG6391361.1"/>
    <property type="molecule type" value="Genomic_DNA"/>
</dbReference>